<protein>
    <submittedName>
        <fullName evidence="3">Two-component system sensor histidine kinase AlgZ</fullName>
    </submittedName>
</protein>
<evidence type="ECO:0000256" key="1">
    <source>
        <dbReference type="SAM" id="Phobius"/>
    </source>
</evidence>
<proteinExistence type="predicted"/>
<feature type="domain" description="Signal transduction histidine kinase internal region" evidence="2">
    <location>
        <begin position="152"/>
        <end position="230"/>
    </location>
</feature>
<dbReference type="PANTHER" id="PTHR34220">
    <property type="entry name" value="SENSOR HISTIDINE KINASE YPDA"/>
    <property type="match status" value="1"/>
</dbReference>
<feature type="transmembrane region" description="Helical" evidence="1">
    <location>
        <begin position="59"/>
        <end position="77"/>
    </location>
</feature>
<evidence type="ECO:0000313" key="3">
    <source>
        <dbReference type="EMBL" id="TCS34025.1"/>
    </source>
</evidence>
<feature type="transmembrane region" description="Helical" evidence="1">
    <location>
        <begin position="89"/>
        <end position="112"/>
    </location>
</feature>
<sequence>MHAISPDRAPVEIVIPDCCNIGVVFRALVAVNVAFLAGILLQNSGWQAGLAKFVETTPLIEMVSLLSLVALCGLRKLIYSMPLWVQRTLCALVPAAIAGLLIRVLSSNVLFFDSLDGLHPAEVGLAAALIGITLQHYFELRTRAYSPALVEARLQALQARIRPHFLFNSLNAVLSLIRTEPRRAETTLEDLADLFRVLMRDARDLTTLEQEIRLCRQYLSIEKVRLGERLQVKWHPIDISKEVLQRAQIPALLLQPLLENAVHYGVEPASETAQIRIDIRRQLDRIEIAIANPYHGDAAPSGGNHMALNNIRQRLALLYDVEAQLTTTVNDGLFEVKLRIPYVRSRKDEDAAASVDRR</sequence>
<dbReference type="InterPro" id="IPR036890">
    <property type="entry name" value="HATPase_C_sf"/>
</dbReference>
<evidence type="ECO:0000313" key="4">
    <source>
        <dbReference type="Proteomes" id="UP000295382"/>
    </source>
</evidence>
<dbReference type="InterPro" id="IPR010559">
    <property type="entry name" value="Sig_transdc_His_kin_internal"/>
</dbReference>
<dbReference type="PANTHER" id="PTHR34220:SF7">
    <property type="entry name" value="SENSOR HISTIDINE KINASE YPDA"/>
    <property type="match status" value="1"/>
</dbReference>
<dbReference type="Proteomes" id="UP000295382">
    <property type="component" value="Unassembled WGS sequence"/>
</dbReference>
<keyword evidence="3" id="KW-0808">Transferase</keyword>
<keyword evidence="1" id="KW-0812">Transmembrane</keyword>
<dbReference type="Pfam" id="PF06580">
    <property type="entry name" value="His_kinase"/>
    <property type="match status" value="1"/>
</dbReference>
<keyword evidence="1" id="KW-1133">Transmembrane helix</keyword>
<keyword evidence="3" id="KW-0418">Kinase</keyword>
<dbReference type="OrthoDB" id="2514702at2"/>
<comment type="caution">
    <text evidence="3">The sequence shown here is derived from an EMBL/GenBank/DDBJ whole genome shotgun (WGS) entry which is preliminary data.</text>
</comment>
<dbReference type="GO" id="GO:0016020">
    <property type="term" value="C:membrane"/>
    <property type="evidence" value="ECO:0007669"/>
    <property type="project" value="InterPro"/>
</dbReference>
<name>A0A4R3HQ07_PAULE</name>
<dbReference type="GO" id="GO:0000155">
    <property type="term" value="F:phosphorelay sensor kinase activity"/>
    <property type="evidence" value="ECO:0007669"/>
    <property type="project" value="InterPro"/>
</dbReference>
<gene>
    <name evidence="3" type="ORF">EDC30_11454</name>
</gene>
<reference evidence="3 4" key="1">
    <citation type="submission" date="2019-03" db="EMBL/GenBank/DDBJ databases">
        <title>Genomic Encyclopedia of Type Strains, Phase IV (KMG-IV): sequencing the most valuable type-strain genomes for metagenomic binning, comparative biology and taxonomic classification.</title>
        <authorList>
            <person name="Goeker M."/>
        </authorList>
    </citation>
    <scope>NUCLEOTIDE SEQUENCE [LARGE SCALE GENOMIC DNA]</scope>
    <source>
        <strain evidence="3 4">DSM 7445</strain>
    </source>
</reference>
<dbReference type="RefSeq" id="WP_132260013.1">
    <property type="nucleotide sequence ID" value="NZ_SLZQ01000014.1"/>
</dbReference>
<feature type="transmembrane region" description="Helical" evidence="1">
    <location>
        <begin position="21"/>
        <end position="39"/>
    </location>
</feature>
<dbReference type="Gene3D" id="3.30.565.10">
    <property type="entry name" value="Histidine kinase-like ATPase, C-terminal domain"/>
    <property type="match status" value="1"/>
</dbReference>
<dbReference type="EMBL" id="SLZQ01000014">
    <property type="protein sequence ID" value="TCS34025.1"/>
    <property type="molecule type" value="Genomic_DNA"/>
</dbReference>
<organism evidence="3 4">
    <name type="scientific">Paucimonas lemoignei</name>
    <name type="common">Pseudomonas lemoignei</name>
    <dbReference type="NCBI Taxonomy" id="29443"/>
    <lineage>
        <taxon>Bacteria</taxon>
        <taxon>Pseudomonadati</taxon>
        <taxon>Pseudomonadota</taxon>
        <taxon>Betaproteobacteria</taxon>
        <taxon>Burkholderiales</taxon>
        <taxon>Burkholderiaceae</taxon>
        <taxon>Paucimonas</taxon>
    </lineage>
</organism>
<dbReference type="AlphaFoldDB" id="A0A4R3HQ07"/>
<dbReference type="InterPro" id="IPR050640">
    <property type="entry name" value="Bact_2-comp_sensor_kinase"/>
</dbReference>
<keyword evidence="4" id="KW-1185">Reference proteome</keyword>
<accession>A0A4R3HQ07</accession>
<evidence type="ECO:0000259" key="2">
    <source>
        <dbReference type="Pfam" id="PF06580"/>
    </source>
</evidence>
<keyword evidence="1" id="KW-0472">Membrane</keyword>